<reference evidence="11" key="1">
    <citation type="submission" date="2012-09" db="EMBL/GenBank/DDBJ databases">
        <authorList>
            <person name="Weinstock G."/>
            <person name="Sodergren E."/>
            <person name="Clifton S."/>
            <person name="Fulton L."/>
            <person name="Fulton B."/>
            <person name="Courtney L."/>
            <person name="Fronick C."/>
            <person name="Harrison M."/>
            <person name="Strong C."/>
            <person name="Farmer C."/>
            <person name="Delehaunty K."/>
            <person name="Markovic C."/>
            <person name="Hall O."/>
            <person name="Minx P."/>
            <person name="Tomlinson C."/>
            <person name="Mitreva M."/>
            <person name="Nelson J."/>
            <person name="Hou S."/>
            <person name="Wollam A."/>
            <person name="Pepin K.H."/>
            <person name="Johnson M."/>
            <person name="Bhonagiri V."/>
            <person name="Nash W.E."/>
            <person name="Suruliraj S."/>
            <person name="Warren W."/>
            <person name="Chinwalla A."/>
            <person name="Mardis E.R."/>
            <person name="Wilson R.K."/>
        </authorList>
    </citation>
    <scope>NUCLEOTIDE SEQUENCE [LARGE SCALE GENOMIC DNA]</scope>
    <source>
        <strain evidence="11">OS1</strain>
    </source>
</reference>
<keyword evidence="3 6" id="KW-0369">Histidine metabolism</keyword>
<dbReference type="EC" id="4.3.1.3" evidence="2 6"/>
<dbReference type="Proteomes" id="UP000005273">
    <property type="component" value="Unassembled WGS sequence"/>
</dbReference>
<dbReference type="Gene3D" id="1.10.275.10">
    <property type="entry name" value="Fumarase/aspartase (N-terminal domain)"/>
    <property type="match status" value="1"/>
</dbReference>
<proteinExistence type="inferred from homology"/>
<dbReference type="SUPFAM" id="SSF48557">
    <property type="entry name" value="L-aspartase-like"/>
    <property type="match status" value="1"/>
</dbReference>
<dbReference type="InterPro" id="IPR022313">
    <property type="entry name" value="Phe/His_NH3-lyase_AS"/>
</dbReference>
<dbReference type="GO" id="GO:0004397">
    <property type="term" value="F:histidine ammonia-lyase activity"/>
    <property type="evidence" value="ECO:0007669"/>
    <property type="project" value="UniProtKB-UniRule"/>
</dbReference>
<dbReference type="GO" id="GO:0005737">
    <property type="term" value="C:cytoplasm"/>
    <property type="evidence" value="ECO:0007669"/>
    <property type="project" value="UniProtKB-SubCell"/>
</dbReference>
<dbReference type="GO" id="GO:0019556">
    <property type="term" value="P:L-histidine catabolic process to glutamate and formamide"/>
    <property type="evidence" value="ECO:0007669"/>
    <property type="project" value="UniProtKB-UniPathway"/>
</dbReference>
<dbReference type="CDD" id="cd00332">
    <property type="entry name" value="PAL-HAL"/>
    <property type="match status" value="1"/>
</dbReference>
<comment type="caution">
    <text evidence="10">The sequence shown here is derived from an EMBL/GenBank/DDBJ whole genome shotgun (WGS) entry which is preliminary data.</text>
</comment>
<sequence>MDTIHLNGHSLTLEDVVKVARCGCKVNLDPAAKAFVKRGAAIVGKWVQEERVVYGITTGFGDLASVTIPSEQSEILQENLLKSHASGVGEPLPEDVVRAIMLLRINTLIRGFSGISLETLSLLVDLLNKGIHPLIPSQGSVGASGDLCPLSHLAIALLGLGDVFYKGERMQATLALEKAGLKPIKLKPKEGLALNNGTAATTGIASLVIYDALNLAKAADIAGAMSLEALHGVPYAFDSRTHELRPHFGQRTVASNVRRLIEGSEIIEAFKAARVQDAYSLRCIPQVHGASRDALDFVRQKIDIEINSVTDNPLIFPADGEALSGGNFHAQPIALAMDFLGIAVAEFANISERRVARLVDSKLSGLPAFLMKNSGVNSGFMIPQYVCAALVSENKVLAHPSSVDSIPTSANQEDHVSMGAYAARKAQTILSNAQKVIAIEMLAAAQALEFSAPLKPGKGVYRAFQAIRERTPFLDEDILMAPLIEEVLSLVKSGEIVREVEEEVGELD</sequence>
<dbReference type="Pfam" id="PF00221">
    <property type="entry name" value="Lyase_aromatic"/>
    <property type="match status" value="1"/>
</dbReference>
<evidence type="ECO:0000256" key="6">
    <source>
        <dbReference type="HAMAP-Rule" id="MF_00229"/>
    </source>
</evidence>
<dbReference type="RefSeq" id="WP_057940905.1">
    <property type="nucleotide sequence ID" value="NZ_ACJX03000001.1"/>
</dbReference>
<organism evidence="10 11">
    <name type="scientific">Acetomicrobium hydrogeniformans ATCC BAA-1850</name>
    <dbReference type="NCBI Taxonomy" id="592015"/>
    <lineage>
        <taxon>Bacteria</taxon>
        <taxon>Thermotogati</taxon>
        <taxon>Synergistota</taxon>
        <taxon>Synergistia</taxon>
        <taxon>Synergistales</taxon>
        <taxon>Acetomicrobiaceae</taxon>
        <taxon>Acetomicrobium</taxon>
    </lineage>
</organism>
<evidence type="ECO:0000256" key="4">
    <source>
        <dbReference type="ARBA" id="ARBA00023239"/>
    </source>
</evidence>
<comment type="subcellular location">
    <subcellularLocation>
        <location evidence="6 9">Cytoplasm</location>
    </subcellularLocation>
</comment>
<evidence type="ECO:0000256" key="2">
    <source>
        <dbReference type="ARBA" id="ARBA00012994"/>
    </source>
</evidence>
<dbReference type="PANTHER" id="PTHR10362">
    <property type="entry name" value="HISTIDINE AMMONIA-LYASE"/>
    <property type="match status" value="1"/>
</dbReference>
<evidence type="ECO:0000313" key="11">
    <source>
        <dbReference type="Proteomes" id="UP000005273"/>
    </source>
</evidence>
<dbReference type="NCBIfam" id="TIGR01225">
    <property type="entry name" value="hutH"/>
    <property type="match status" value="1"/>
</dbReference>
<feature type="cross-link" description="5-imidazolinone (Ala-Gly)" evidence="6">
    <location>
        <begin position="143"/>
        <end position="145"/>
    </location>
</feature>
<evidence type="ECO:0000256" key="5">
    <source>
        <dbReference type="ARBA" id="ARBA00049269"/>
    </source>
</evidence>
<dbReference type="HAMAP" id="MF_00229">
    <property type="entry name" value="His_ammonia_lyase"/>
    <property type="match status" value="1"/>
</dbReference>
<dbReference type="FunFam" id="1.10.275.10:FF:000005">
    <property type="entry name" value="Histidine ammonia-lyase"/>
    <property type="match status" value="1"/>
</dbReference>
<dbReference type="OrthoDB" id="9806955at2"/>
<evidence type="ECO:0000256" key="9">
    <source>
        <dbReference type="RuleBase" id="RU004480"/>
    </source>
</evidence>
<keyword evidence="11" id="KW-1185">Reference proteome</keyword>
<dbReference type="AlphaFoldDB" id="A0A0T5XCI1"/>
<keyword evidence="4 6" id="KW-0456">Lyase</keyword>
<dbReference type="UniPathway" id="UPA00379">
    <property type="reaction ID" value="UER00549"/>
</dbReference>
<comment type="PTM">
    <text evidence="6">Contains an active site 4-methylidene-imidazol-5-one (MIO), which is formed autocatalytically by cyclization and dehydration of residues Ala-Ser-Gly.</text>
</comment>
<feature type="modified residue" description="2,3-didehydroalanine (Ser)" evidence="6">
    <location>
        <position position="144"/>
    </location>
</feature>
<evidence type="ECO:0000256" key="1">
    <source>
        <dbReference type="ARBA" id="ARBA00005113"/>
    </source>
</evidence>
<evidence type="ECO:0000256" key="3">
    <source>
        <dbReference type="ARBA" id="ARBA00022808"/>
    </source>
</evidence>
<evidence type="ECO:0000256" key="8">
    <source>
        <dbReference type="RuleBase" id="RU004479"/>
    </source>
</evidence>
<dbReference type="InterPro" id="IPR005921">
    <property type="entry name" value="HutH"/>
</dbReference>
<name>A0A0T5XCI1_9BACT</name>
<dbReference type="InterPro" id="IPR008948">
    <property type="entry name" value="L-Aspartase-like"/>
</dbReference>
<dbReference type="Gene3D" id="1.20.200.10">
    <property type="entry name" value="Fumarase/aspartase (Central domain)"/>
    <property type="match status" value="1"/>
</dbReference>
<dbReference type="eggNOG" id="COG2986">
    <property type="taxonomic scope" value="Bacteria"/>
</dbReference>
<comment type="similarity">
    <text evidence="6 7">Belongs to the PAL/histidase family.</text>
</comment>
<dbReference type="STRING" id="592015.HMPREF1705_03309"/>
<comment type="pathway">
    <text evidence="1 6 8">Amino-acid degradation; L-histidine degradation into L-glutamate; N-formimidoyl-L-glutamate from L-histidine: step 1/3.</text>
</comment>
<dbReference type="PROSITE" id="PS00488">
    <property type="entry name" value="PAL_HISTIDASE"/>
    <property type="match status" value="1"/>
</dbReference>
<comment type="catalytic activity">
    <reaction evidence="5 6 8">
        <text>L-histidine = trans-urocanate + NH4(+)</text>
        <dbReference type="Rhea" id="RHEA:21232"/>
        <dbReference type="ChEBI" id="CHEBI:17771"/>
        <dbReference type="ChEBI" id="CHEBI:28938"/>
        <dbReference type="ChEBI" id="CHEBI:57595"/>
        <dbReference type="EC" id="4.3.1.3"/>
    </reaction>
</comment>
<dbReference type="FunFam" id="1.20.200.10:FF:000003">
    <property type="entry name" value="Histidine ammonia-lyase"/>
    <property type="match status" value="1"/>
</dbReference>
<dbReference type="EMBL" id="ACJX03000001">
    <property type="protein sequence ID" value="KRT36042.1"/>
    <property type="molecule type" value="Genomic_DNA"/>
</dbReference>
<gene>
    <name evidence="6" type="primary">hutH</name>
    <name evidence="10" type="ORF">HMPREF1705_03309</name>
</gene>
<dbReference type="InterPro" id="IPR024083">
    <property type="entry name" value="Fumarase/histidase_N"/>
</dbReference>
<keyword evidence="6" id="KW-0963">Cytoplasm</keyword>
<evidence type="ECO:0000256" key="7">
    <source>
        <dbReference type="RuleBase" id="RU003954"/>
    </source>
</evidence>
<protein>
    <recommendedName>
        <fullName evidence="2 6">Histidine ammonia-lyase</fullName>
        <shortName evidence="6">Histidase</shortName>
        <ecNumber evidence="2 6">4.3.1.3</ecNumber>
    </recommendedName>
</protein>
<evidence type="ECO:0000313" key="10">
    <source>
        <dbReference type="EMBL" id="KRT36042.1"/>
    </source>
</evidence>
<dbReference type="InterPro" id="IPR001106">
    <property type="entry name" value="Aromatic_Lyase"/>
</dbReference>
<dbReference type="NCBIfam" id="NF006871">
    <property type="entry name" value="PRK09367.1"/>
    <property type="match status" value="1"/>
</dbReference>
<accession>A0A0T5XCI1</accession>
<dbReference type="GO" id="GO:0019557">
    <property type="term" value="P:L-histidine catabolic process to glutamate and formate"/>
    <property type="evidence" value="ECO:0007669"/>
    <property type="project" value="UniProtKB-UniPathway"/>
</dbReference>